<gene>
    <name evidence="2" type="ORF">BGZ97_000090</name>
</gene>
<feature type="compositionally biased region" description="Low complexity" evidence="1">
    <location>
        <begin position="344"/>
        <end position="365"/>
    </location>
</feature>
<keyword evidence="3" id="KW-1185">Reference proteome</keyword>
<reference evidence="2" key="1">
    <citation type="journal article" date="2020" name="Fungal Divers.">
        <title>Resolving the Mortierellaceae phylogeny through synthesis of multi-gene phylogenetics and phylogenomics.</title>
        <authorList>
            <person name="Vandepol N."/>
            <person name="Liber J."/>
            <person name="Desiro A."/>
            <person name="Na H."/>
            <person name="Kennedy M."/>
            <person name="Barry K."/>
            <person name="Grigoriev I.V."/>
            <person name="Miller A.N."/>
            <person name="O'Donnell K."/>
            <person name="Stajich J.E."/>
            <person name="Bonito G."/>
        </authorList>
    </citation>
    <scope>NUCLEOTIDE SEQUENCE</scope>
    <source>
        <strain evidence="2">NVP60</strain>
    </source>
</reference>
<feature type="compositionally biased region" description="Polar residues" evidence="1">
    <location>
        <begin position="57"/>
        <end position="86"/>
    </location>
</feature>
<feature type="compositionally biased region" description="Low complexity" evidence="1">
    <location>
        <begin position="133"/>
        <end position="142"/>
    </location>
</feature>
<feature type="region of interest" description="Disordered" evidence="1">
    <location>
        <begin position="277"/>
        <end position="371"/>
    </location>
</feature>
<evidence type="ECO:0000313" key="2">
    <source>
        <dbReference type="EMBL" id="KAG0308343.1"/>
    </source>
</evidence>
<accession>A0A9P6R355</accession>
<feature type="compositionally biased region" description="Polar residues" evidence="1">
    <location>
        <begin position="113"/>
        <end position="125"/>
    </location>
</feature>
<protein>
    <submittedName>
        <fullName evidence="2">Uncharacterized protein</fullName>
    </submittedName>
</protein>
<dbReference type="AlphaFoldDB" id="A0A9P6R355"/>
<feature type="region of interest" description="Disordered" evidence="1">
    <location>
        <begin position="41"/>
        <end position="86"/>
    </location>
</feature>
<evidence type="ECO:0000256" key="1">
    <source>
        <dbReference type="SAM" id="MobiDB-lite"/>
    </source>
</evidence>
<dbReference type="EMBL" id="JAAAIN010001004">
    <property type="protein sequence ID" value="KAG0308343.1"/>
    <property type="molecule type" value="Genomic_DNA"/>
</dbReference>
<feature type="compositionally biased region" description="Polar residues" evidence="1">
    <location>
        <begin position="161"/>
        <end position="176"/>
    </location>
</feature>
<organism evidence="2 3">
    <name type="scientific">Linnemannia gamsii</name>
    <dbReference type="NCBI Taxonomy" id="64522"/>
    <lineage>
        <taxon>Eukaryota</taxon>
        <taxon>Fungi</taxon>
        <taxon>Fungi incertae sedis</taxon>
        <taxon>Mucoromycota</taxon>
        <taxon>Mortierellomycotina</taxon>
        <taxon>Mortierellomycetes</taxon>
        <taxon>Mortierellales</taxon>
        <taxon>Mortierellaceae</taxon>
        <taxon>Linnemannia</taxon>
    </lineage>
</organism>
<feature type="compositionally biased region" description="Low complexity" evidence="1">
    <location>
        <begin position="301"/>
        <end position="328"/>
    </location>
</feature>
<proteinExistence type="predicted"/>
<feature type="compositionally biased region" description="Gly residues" evidence="1">
    <location>
        <begin position="41"/>
        <end position="52"/>
    </location>
</feature>
<name>A0A9P6R355_9FUNG</name>
<dbReference type="OrthoDB" id="423534at2759"/>
<dbReference type="Proteomes" id="UP000823405">
    <property type="component" value="Unassembled WGS sequence"/>
</dbReference>
<feature type="compositionally biased region" description="Polar residues" evidence="1">
    <location>
        <begin position="277"/>
        <end position="286"/>
    </location>
</feature>
<comment type="caution">
    <text evidence="2">The sequence shown here is derived from an EMBL/GenBank/DDBJ whole genome shotgun (WGS) entry which is preliminary data.</text>
</comment>
<sequence>MAMGSPKQIRTFPAINAGSALFNGTSGMMGNSGGGGYEGAGNGGSGGGGGGYLCVNNDESTPTSSQASDFDNQSEAPTPVLTSASNTVSVGNKTEFKDDQDYAIIAENAILKSSSQNQPTRQHGNIMSRRSDQQQQQSQQHQLPLRTTNKPTPPHDPFRKTSLSGTNRAPFQSLYQQPEPPYQGDIGNHPLPQQLAYYQDPSVNSRVPSIPGPITRIGPIGAIGGGVSGGGGALGLTATGRILSSIGGMSGCYGIVGGVPHPAMIGAGLPTITTTATYKGSSTGGSALSPPSSSKQRRQQLQHQQQKLQREQQQLQHQQRQLQQLSSSIQPYGSGVFQATPHQSTPSSATSASTKSSRTSSSYGTSIGGKRIGDRKAVDFRATHIPTSTVTDAGLNIGDRHTGKQHQQYMPDIVLTLPTPAESGLVSRKEGYFAM</sequence>
<feature type="region of interest" description="Disordered" evidence="1">
    <location>
        <begin position="113"/>
        <end position="193"/>
    </location>
</feature>
<evidence type="ECO:0000313" key="3">
    <source>
        <dbReference type="Proteomes" id="UP000823405"/>
    </source>
</evidence>